<sequence>MCQVSNSCYKHSCHPHNLLQLGKSIIKGLSCDAYGRENCNDSLFSCRKCGFGVLPKSFGRDAFRSSKNGREF</sequence>
<dbReference type="AlphaFoldDB" id="A0A7J8UUK0"/>
<evidence type="ECO:0000313" key="2">
    <source>
        <dbReference type="Proteomes" id="UP000593573"/>
    </source>
</evidence>
<organism evidence="1 2">
    <name type="scientific">Gossypium klotzschianum</name>
    <dbReference type="NCBI Taxonomy" id="34286"/>
    <lineage>
        <taxon>Eukaryota</taxon>
        <taxon>Viridiplantae</taxon>
        <taxon>Streptophyta</taxon>
        <taxon>Embryophyta</taxon>
        <taxon>Tracheophyta</taxon>
        <taxon>Spermatophyta</taxon>
        <taxon>Magnoliopsida</taxon>
        <taxon>eudicotyledons</taxon>
        <taxon>Gunneridae</taxon>
        <taxon>Pentapetalae</taxon>
        <taxon>rosids</taxon>
        <taxon>malvids</taxon>
        <taxon>Malvales</taxon>
        <taxon>Malvaceae</taxon>
        <taxon>Malvoideae</taxon>
        <taxon>Gossypium</taxon>
    </lineage>
</organism>
<dbReference type="OrthoDB" id="1744448at2759"/>
<protein>
    <submittedName>
        <fullName evidence="1">Uncharacterized protein</fullName>
    </submittedName>
</protein>
<accession>A0A7J8UUK0</accession>
<dbReference type="Proteomes" id="UP000593573">
    <property type="component" value="Unassembled WGS sequence"/>
</dbReference>
<comment type="caution">
    <text evidence="1">The sequence shown here is derived from an EMBL/GenBank/DDBJ whole genome shotgun (WGS) entry which is preliminary data.</text>
</comment>
<reference evidence="1 2" key="1">
    <citation type="journal article" date="2019" name="Genome Biol. Evol.">
        <title>Insights into the evolution of the New World diploid cottons (Gossypium, subgenus Houzingenia) based on genome sequencing.</title>
        <authorList>
            <person name="Grover C.E."/>
            <person name="Arick M.A. 2nd"/>
            <person name="Thrash A."/>
            <person name="Conover J.L."/>
            <person name="Sanders W.S."/>
            <person name="Peterson D.G."/>
            <person name="Frelichowski J.E."/>
            <person name="Scheffler J.A."/>
            <person name="Scheffler B.E."/>
            <person name="Wendel J.F."/>
        </authorList>
    </citation>
    <scope>NUCLEOTIDE SEQUENCE [LARGE SCALE GENOMIC DNA]</scope>
    <source>
        <strain evidence="1">57</strain>
        <tissue evidence="1">Leaf</tissue>
    </source>
</reference>
<dbReference type="EMBL" id="JABFAB010000007">
    <property type="protein sequence ID" value="MBA0654196.1"/>
    <property type="molecule type" value="Genomic_DNA"/>
</dbReference>
<proteinExistence type="predicted"/>
<keyword evidence="2" id="KW-1185">Reference proteome</keyword>
<evidence type="ECO:0000313" key="1">
    <source>
        <dbReference type="EMBL" id="MBA0654196.1"/>
    </source>
</evidence>
<gene>
    <name evidence="1" type="ORF">Goklo_021257</name>
</gene>
<name>A0A7J8UUK0_9ROSI</name>